<evidence type="ECO:0000313" key="2">
    <source>
        <dbReference type="Proteomes" id="UP001500503"/>
    </source>
</evidence>
<keyword evidence="2" id="KW-1185">Reference proteome</keyword>
<protein>
    <submittedName>
        <fullName evidence="1">Uncharacterized protein</fullName>
    </submittedName>
</protein>
<reference evidence="2" key="1">
    <citation type="journal article" date="2019" name="Int. J. Syst. Evol. Microbiol.">
        <title>The Global Catalogue of Microorganisms (GCM) 10K type strain sequencing project: providing services to taxonomists for standard genome sequencing and annotation.</title>
        <authorList>
            <consortium name="The Broad Institute Genomics Platform"/>
            <consortium name="The Broad Institute Genome Sequencing Center for Infectious Disease"/>
            <person name="Wu L."/>
            <person name="Ma J."/>
        </authorList>
    </citation>
    <scope>NUCLEOTIDE SEQUENCE [LARGE SCALE GENOMIC DNA]</scope>
    <source>
        <strain evidence="2">JCM 17933</strain>
    </source>
</reference>
<accession>A0ABP8QXJ3</accession>
<name>A0ABP8QXJ3_9ACTN</name>
<gene>
    <name evidence="1" type="ORF">GCM10023191_078670</name>
</gene>
<proteinExistence type="predicted"/>
<dbReference type="Proteomes" id="UP001500503">
    <property type="component" value="Unassembled WGS sequence"/>
</dbReference>
<organism evidence="1 2">
    <name type="scientific">Actinoallomurus oryzae</name>
    <dbReference type="NCBI Taxonomy" id="502180"/>
    <lineage>
        <taxon>Bacteria</taxon>
        <taxon>Bacillati</taxon>
        <taxon>Actinomycetota</taxon>
        <taxon>Actinomycetes</taxon>
        <taxon>Streptosporangiales</taxon>
        <taxon>Thermomonosporaceae</taxon>
        <taxon>Actinoallomurus</taxon>
    </lineage>
</organism>
<comment type="caution">
    <text evidence="1">The sequence shown here is derived from an EMBL/GenBank/DDBJ whole genome shotgun (WGS) entry which is preliminary data.</text>
</comment>
<evidence type="ECO:0000313" key="1">
    <source>
        <dbReference type="EMBL" id="GAA4512637.1"/>
    </source>
</evidence>
<dbReference type="EMBL" id="BAABHF010000046">
    <property type="protein sequence ID" value="GAA4512637.1"/>
    <property type="molecule type" value="Genomic_DNA"/>
</dbReference>
<sequence length="192" mass="21324">MLDTQELAPWLGDQLPTRLGLVNIFGTVASASEECKIVCADPERAVEVAVSPPAKALSPVRLHAAPIVTLPAVSGEHDEVDPVLKTFDYRAEPDFDEDHWESPAARFVQSPLREEWHFYCRDEQGFTLGDSQAFGWPHIDSWTGMRADGYAHLLTLGGDLWDDNGFQRVMVPPSALRTGRFTNVVLEQDGLH</sequence>